<sequence length="274" mass="30476">MSDSIQLNKRSNPKTPIGSPVLSGGNRKVSAGRKALQQFYHLQEPSNQSEPITEEIEPSDLLKSLSDPTKFAKYTQTSSIEDILKLRNSITHTLNTHDSEKKSIIYDNYYELIKLSQVLQGLSSAKTTVDNSTTNGLSSLGIFTERKSTPSQEISDEYLDSVFNSLTTFVTDRVSKFNTDFETIVQSSKQDLDDNDASSLKALNNDDDDEVALDINTEKLEHEINSLLQGVGSIPKEDQQQLKSQMKEMVATLGPKNKLLANQLSRISDQLTIN</sequence>
<evidence type="ECO:0000256" key="1">
    <source>
        <dbReference type="SAM" id="MobiDB-lite"/>
    </source>
</evidence>
<organism evidence="2 3">
    <name type="scientific">[Candida] anglica</name>
    <dbReference type="NCBI Taxonomy" id="148631"/>
    <lineage>
        <taxon>Eukaryota</taxon>
        <taxon>Fungi</taxon>
        <taxon>Dikarya</taxon>
        <taxon>Ascomycota</taxon>
        <taxon>Saccharomycotina</taxon>
        <taxon>Pichiomycetes</taxon>
        <taxon>Debaryomycetaceae</taxon>
        <taxon>Kurtzmaniella</taxon>
    </lineage>
</organism>
<dbReference type="Pfam" id="PF08700">
    <property type="entry name" value="VPS51_Exo84_N"/>
    <property type="match status" value="1"/>
</dbReference>
<dbReference type="Proteomes" id="UP001497600">
    <property type="component" value="Chromosome D"/>
</dbReference>
<proteinExistence type="predicted"/>
<evidence type="ECO:0000313" key="3">
    <source>
        <dbReference type="Proteomes" id="UP001497600"/>
    </source>
</evidence>
<protein>
    <recommendedName>
        <fullName evidence="4">Vacuolar protein sorting-associated protein 51 homolog</fullName>
    </recommendedName>
</protein>
<keyword evidence="3" id="KW-1185">Reference proteome</keyword>
<name>A0ABP0EEM0_9ASCO</name>
<reference evidence="2 3" key="1">
    <citation type="submission" date="2024-01" db="EMBL/GenBank/DDBJ databases">
        <authorList>
            <consortium name="Genoscope - CEA"/>
            <person name="William W."/>
        </authorList>
    </citation>
    <scope>NUCLEOTIDE SEQUENCE [LARGE SCALE GENOMIC DNA]</scope>
    <source>
        <strain evidence="2 3">29B2s-10</strain>
    </source>
</reference>
<feature type="region of interest" description="Disordered" evidence="1">
    <location>
        <begin position="1"/>
        <end position="28"/>
    </location>
</feature>
<dbReference type="EMBL" id="OZ004256">
    <property type="protein sequence ID" value="CAK7902940.1"/>
    <property type="molecule type" value="Genomic_DNA"/>
</dbReference>
<gene>
    <name evidence="2" type="ORF">CAAN4_D02278</name>
</gene>
<evidence type="ECO:0008006" key="4">
    <source>
        <dbReference type="Google" id="ProtNLM"/>
    </source>
</evidence>
<accession>A0ABP0EEM0</accession>
<evidence type="ECO:0000313" key="2">
    <source>
        <dbReference type="EMBL" id="CAK7902940.1"/>
    </source>
</evidence>
<feature type="compositionally biased region" description="Polar residues" evidence="1">
    <location>
        <begin position="1"/>
        <end position="14"/>
    </location>
</feature>